<dbReference type="AlphaFoldDB" id="A0A830DDZ3"/>
<reference evidence="3" key="1">
    <citation type="submission" date="2020-07" db="EMBL/GenBank/DDBJ databases">
        <title>Ethylene signaling mediates host invasion by parasitic plants.</title>
        <authorList>
            <person name="Yoshida S."/>
        </authorList>
    </citation>
    <scope>NUCLEOTIDE SEQUENCE</scope>
    <source>
        <strain evidence="3">Okayama</strain>
    </source>
</reference>
<dbReference type="InterPro" id="IPR001810">
    <property type="entry name" value="F-box_dom"/>
</dbReference>
<accession>A0A830DDZ3</accession>
<dbReference type="EMBL" id="BMAC01001021">
    <property type="protein sequence ID" value="GFQ05136.1"/>
    <property type="molecule type" value="Genomic_DNA"/>
</dbReference>
<keyword evidence="4" id="KW-1185">Reference proteome</keyword>
<evidence type="ECO:0000313" key="4">
    <source>
        <dbReference type="Proteomes" id="UP000653305"/>
    </source>
</evidence>
<gene>
    <name evidence="3" type="ORF">PHJA_002657700</name>
</gene>
<sequence>MASKNEGQIKKATHQNEKDDSYNGFDRLPNEIAIDTLSRLPITYLVQLSYACRSLNSLSHDPDFVSLHLSKSSTNENECLVTHSVYPLRNQLHFIGLSDKKVDSKIIIDLICLYNPFRRDHFESFKNFEIKDQSVAYDFGFHPIAIDYKILSGGGTLVIALDRCLSDVVPKRNGNEAFSIWIMRVFGVNESSVNAYNVTHYFLPGASRNGETTSHQSRN</sequence>
<dbReference type="OrthoDB" id="1726239at2759"/>
<feature type="domain" description="F-box" evidence="2">
    <location>
        <begin position="22"/>
        <end position="69"/>
    </location>
</feature>
<dbReference type="PROSITE" id="PS50181">
    <property type="entry name" value="FBOX"/>
    <property type="match status" value="1"/>
</dbReference>
<name>A0A830DDZ3_9LAMI</name>
<dbReference type="PANTHER" id="PTHR31111">
    <property type="entry name" value="BNAA05G37150D PROTEIN-RELATED"/>
    <property type="match status" value="1"/>
</dbReference>
<protein>
    <submittedName>
        <fullName evidence="3">F-box protein at3g07870</fullName>
    </submittedName>
</protein>
<evidence type="ECO:0000313" key="3">
    <source>
        <dbReference type="EMBL" id="GFQ05136.1"/>
    </source>
</evidence>
<dbReference type="Proteomes" id="UP000653305">
    <property type="component" value="Unassembled WGS sequence"/>
</dbReference>
<dbReference type="PANTHER" id="PTHR31111:SF136">
    <property type="entry name" value="F-BOX ASSOCIATED DOMAIN-CONTAINING PROTEIN"/>
    <property type="match status" value="1"/>
</dbReference>
<comment type="caution">
    <text evidence="3">The sequence shown here is derived from an EMBL/GenBank/DDBJ whole genome shotgun (WGS) entry which is preliminary data.</text>
</comment>
<organism evidence="3 4">
    <name type="scientific">Phtheirospermum japonicum</name>
    <dbReference type="NCBI Taxonomy" id="374723"/>
    <lineage>
        <taxon>Eukaryota</taxon>
        <taxon>Viridiplantae</taxon>
        <taxon>Streptophyta</taxon>
        <taxon>Embryophyta</taxon>
        <taxon>Tracheophyta</taxon>
        <taxon>Spermatophyta</taxon>
        <taxon>Magnoliopsida</taxon>
        <taxon>eudicotyledons</taxon>
        <taxon>Gunneridae</taxon>
        <taxon>Pentapetalae</taxon>
        <taxon>asterids</taxon>
        <taxon>lamiids</taxon>
        <taxon>Lamiales</taxon>
        <taxon>Orobanchaceae</taxon>
        <taxon>Orobanchaceae incertae sedis</taxon>
        <taxon>Phtheirospermum</taxon>
    </lineage>
</organism>
<dbReference type="Pfam" id="PF00646">
    <property type="entry name" value="F-box"/>
    <property type="match status" value="1"/>
</dbReference>
<evidence type="ECO:0000256" key="1">
    <source>
        <dbReference type="SAM" id="MobiDB-lite"/>
    </source>
</evidence>
<dbReference type="SUPFAM" id="SSF81383">
    <property type="entry name" value="F-box domain"/>
    <property type="match status" value="1"/>
</dbReference>
<dbReference type="InterPro" id="IPR036047">
    <property type="entry name" value="F-box-like_dom_sf"/>
</dbReference>
<proteinExistence type="predicted"/>
<dbReference type="Gene3D" id="1.20.1280.50">
    <property type="match status" value="1"/>
</dbReference>
<evidence type="ECO:0000259" key="2">
    <source>
        <dbReference type="PROSITE" id="PS50181"/>
    </source>
</evidence>
<feature type="region of interest" description="Disordered" evidence="1">
    <location>
        <begin position="1"/>
        <end position="21"/>
    </location>
</feature>